<feature type="compositionally biased region" description="Basic and acidic residues" evidence="1">
    <location>
        <begin position="299"/>
        <end position="316"/>
    </location>
</feature>
<keyword evidence="2" id="KW-1133">Transmembrane helix</keyword>
<dbReference type="EMBL" id="JAEVFJ010000024">
    <property type="protein sequence ID" value="KAH8094787.1"/>
    <property type="molecule type" value="Genomic_DNA"/>
</dbReference>
<evidence type="ECO:0000256" key="2">
    <source>
        <dbReference type="SAM" id="Phobius"/>
    </source>
</evidence>
<evidence type="ECO:0000313" key="4">
    <source>
        <dbReference type="Proteomes" id="UP000813824"/>
    </source>
</evidence>
<dbReference type="Proteomes" id="UP000813824">
    <property type="component" value="Unassembled WGS sequence"/>
</dbReference>
<feature type="transmembrane region" description="Helical" evidence="2">
    <location>
        <begin position="51"/>
        <end position="71"/>
    </location>
</feature>
<name>A0A8K0UKD7_9AGAR</name>
<evidence type="ECO:0000313" key="3">
    <source>
        <dbReference type="EMBL" id="KAH8094787.1"/>
    </source>
</evidence>
<feature type="transmembrane region" description="Helical" evidence="2">
    <location>
        <begin position="180"/>
        <end position="198"/>
    </location>
</feature>
<reference evidence="3" key="1">
    <citation type="journal article" date="2021" name="New Phytol.">
        <title>Evolutionary innovations through gain and loss of genes in the ectomycorrhizal Boletales.</title>
        <authorList>
            <person name="Wu G."/>
            <person name="Miyauchi S."/>
            <person name="Morin E."/>
            <person name="Kuo A."/>
            <person name="Drula E."/>
            <person name="Varga T."/>
            <person name="Kohler A."/>
            <person name="Feng B."/>
            <person name="Cao Y."/>
            <person name="Lipzen A."/>
            <person name="Daum C."/>
            <person name="Hundley H."/>
            <person name="Pangilinan J."/>
            <person name="Johnson J."/>
            <person name="Barry K."/>
            <person name="LaButti K."/>
            <person name="Ng V."/>
            <person name="Ahrendt S."/>
            <person name="Min B."/>
            <person name="Choi I.G."/>
            <person name="Park H."/>
            <person name="Plett J.M."/>
            <person name="Magnuson J."/>
            <person name="Spatafora J.W."/>
            <person name="Nagy L.G."/>
            <person name="Henrissat B."/>
            <person name="Grigoriev I.V."/>
            <person name="Yang Z.L."/>
            <person name="Xu J."/>
            <person name="Martin F.M."/>
        </authorList>
    </citation>
    <scope>NUCLEOTIDE SEQUENCE</scope>
    <source>
        <strain evidence="3">KKN 215</strain>
    </source>
</reference>
<feature type="transmembrane region" description="Helical" evidence="2">
    <location>
        <begin position="119"/>
        <end position="137"/>
    </location>
</feature>
<feature type="compositionally biased region" description="Basic residues" evidence="1">
    <location>
        <begin position="239"/>
        <end position="249"/>
    </location>
</feature>
<gene>
    <name evidence="3" type="ORF">BXZ70DRAFT_335313</name>
</gene>
<feature type="compositionally biased region" description="Pro residues" evidence="1">
    <location>
        <begin position="255"/>
        <end position="267"/>
    </location>
</feature>
<keyword evidence="2" id="KW-0812">Transmembrane</keyword>
<keyword evidence="4" id="KW-1185">Reference proteome</keyword>
<dbReference type="OrthoDB" id="3266740at2759"/>
<accession>A0A8K0UKD7</accession>
<protein>
    <recommendedName>
        <fullName evidence="5">MARVEL domain-containing protein</fullName>
    </recommendedName>
</protein>
<sequence length="316" mass="35555">MSPSNTRPRHARKDTHHSSSSRTPASRPPFAFFFPGVLTSRMPSVFNIARACIYAAVCVWTVICLGIAVHFHGILVSSNLTRFIPFAIFACCASLLLILALLGFGFWRDRNPISTRTELFCLGLAGALWLALGIVLVSSEADGADVECFSANDPSQLLDMSGFNTETYHAQYRVMEACSFFNIILLWTVISVLLFMTIRHYRWGNRTVLISSVTAFPWFSKPGSRSGKQLPPPVTAQRSRSHRSHRSQTRAKEAPPVPEKAPMPPRRLPSGRSKPTHNEEPQHVFWMPHSTPPQPAHLSESRRVRDRYYRDASPRR</sequence>
<evidence type="ECO:0008006" key="5">
    <source>
        <dbReference type="Google" id="ProtNLM"/>
    </source>
</evidence>
<keyword evidence="2" id="KW-0472">Membrane</keyword>
<feature type="transmembrane region" description="Helical" evidence="2">
    <location>
        <begin position="83"/>
        <end position="107"/>
    </location>
</feature>
<feature type="region of interest" description="Disordered" evidence="1">
    <location>
        <begin position="223"/>
        <end position="316"/>
    </location>
</feature>
<feature type="region of interest" description="Disordered" evidence="1">
    <location>
        <begin position="1"/>
        <end position="25"/>
    </location>
</feature>
<organism evidence="3 4">
    <name type="scientific">Cristinia sonorae</name>
    <dbReference type="NCBI Taxonomy" id="1940300"/>
    <lineage>
        <taxon>Eukaryota</taxon>
        <taxon>Fungi</taxon>
        <taxon>Dikarya</taxon>
        <taxon>Basidiomycota</taxon>
        <taxon>Agaricomycotina</taxon>
        <taxon>Agaricomycetes</taxon>
        <taxon>Agaricomycetidae</taxon>
        <taxon>Agaricales</taxon>
        <taxon>Pleurotineae</taxon>
        <taxon>Stephanosporaceae</taxon>
        <taxon>Cristinia</taxon>
    </lineage>
</organism>
<dbReference type="AlphaFoldDB" id="A0A8K0UKD7"/>
<evidence type="ECO:0000256" key="1">
    <source>
        <dbReference type="SAM" id="MobiDB-lite"/>
    </source>
</evidence>
<comment type="caution">
    <text evidence="3">The sequence shown here is derived from an EMBL/GenBank/DDBJ whole genome shotgun (WGS) entry which is preliminary data.</text>
</comment>
<proteinExistence type="predicted"/>